<feature type="compositionally biased region" description="Basic and acidic residues" evidence="1">
    <location>
        <begin position="1768"/>
        <end position="1779"/>
    </location>
</feature>
<gene>
    <name evidence="3" type="ORF">PEVE_00013966</name>
</gene>
<feature type="compositionally biased region" description="Polar residues" evidence="1">
    <location>
        <begin position="1503"/>
        <end position="1514"/>
    </location>
</feature>
<feature type="compositionally biased region" description="Polar residues" evidence="1">
    <location>
        <begin position="603"/>
        <end position="628"/>
    </location>
</feature>
<evidence type="ECO:0000256" key="1">
    <source>
        <dbReference type="SAM" id="MobiDB-lite"/>
    </source>
</evidence>
<reference evidence="3 4" key="1">
    <citation type="submission" date="2022-05" db="EMBL/GenBank/DDBJ databases">
        <authorList>
            <consortium name="Genoscope - CEA"/>
            <person name="William W."/>
        </authorList>
    </citation>
    <scope>NUCLEOTIDE SEQUENCE [LARGE SCALE GENOMIC DNA]</scope>
</reference>
<dbReference type="InterPro" id="IPR003961">
    <property type="entry name" value="FN3_dom"/>
</dbReference>
<feature type="compositionally biased region" description="Basic and acidic residues" evidence="1">
    <location>
        <begin position="1052"/>
        <end position="1085"/>
    </location>
</feature>
<name>A0ABN8M1X7_9CNID</name>
<feature type="domain" description="Fibronectin type-III" evidence="2">
    <location>
        <begin position="1794"/>
        <end position="1888"/>
    </location>
</feature>
<feature type="compositionally biased region" description="Pro residues" evidence="1">
    <location>
        <begin position="1"/>
        <end position="10"/>
    </location>
</feature>
<dbReference type="Pfam" id="PF16794">
    <property type="entry name" value="fn3_4"/>
    <property type="match status" value="1"/>
</dbReference>
<feature type="compositionally biased region" description="Polar residues" evidence="1">
    <location>
        <begin position="569"/>
        <end position="595"/>
    </location>
</feature>
<accession>A0ABN8M1X7</accession>
<dbReference type="InterPro" id="IPR036116">
    <property type="entry name" value="FN3_sf"/>
</dbReference>
<feature type="compositionally biased region" description="Polar residues" evidence="1">
    <location>
        <begin position="1270"/>
        <end position="1282"/>
    </location>
</feature>
<feature type="region of interest" description="Disordered" evidence="1">
    <location>
        <begin position="1768"/>
        <end position="1787"/>
    </location>
</feature>
<feature type="non-terminal residue" evidence="3">
    <location>
        <position position="1"/>
    </location>
</feature>
<feature type="region of interest" description="Disordered" evidence="1">
    <location>
        <begin position="1540"/>
        <end position="1575"/>
    </location>
</feature>
<feature type="compositionally biased region" description="Basic and acidic residues" evidence="1">
    <location>
        <begin position="1610"/>
        <end position="1621"/>
    </location>
</feature>
<feature type="region of interest" description="Disordered" evidence="1">
    <location>
        <begin position="1597"/>
        <end position="1621"/>
    </location>
</feature>
<dbReference type="InterPro" id="IPR013783">
    <property type="entry name" value="Ig-like_fold"/>
</dbReference>
<feature type="region of interest" description="Disordered" evidence="1">
    <location>
        <begin position="569"/>
        <end position="628"/>
    </location>
</feature>
<feature type="compositionally biased region" description="Polar residues" evidence="1">
    <location>
        <begin position="984"/>
        <end position="999"/>
    </location>
</feature>
<feature type="compositionally biased region" description="Basic and acidic residues" evidence="1">
    <location>
        <begin position="39"/>
        <end position="53"/>
    </location>
</feature>
<dbReference type="Proteomes" id="UP001159427">
    <property type="component" value="Unassembled WGS sequence"/>
</dbReference>
<feature type="region of interest" description="Disordered" evidence="1">
    <location>
        <begin position="209"/>
        <end position="250"/>
    </location>
</feature>
<dbReference type="PROSITE" id="PS50853">
    <property type="entry name" value="FN3"/>
    <property type="match status" value="1"/>
</dbReference>
<dbReference type="EMBL" id="CALNXI010000204">
    <property type="protein sequence ID" value="CAH3022069.1"/>
    <property type="molecule type" value="Genomic_DNA"/>
</dbReference>
<feature type="compositionally biased region" description="Polar residues" evidence="1">
    <location>
        <begin position="54"/>
        <end position="70"/>
    </location>
</feature>
<feature type="compositionally biased region" description="Polar residues" evidence="1">
    <location>
        <begin position="1025"/>
        <end position="1041"/>
    </location>
</feature>
<dbReference type="Gene3D" id="2.60.40.10">
    <property type="entry name" value="Immunoglobulins"/>
    <property type="match status" value="1"/>
</dbReference>
<protein>
    <recommendedName>
        <fullName evidence="2">Fibronectin type-III domain-containing protein</fullName>
    </recommendedName>
</protein>
<proteinExistence type="predicted"/>
<feature type="compositionally biased region" description="Basic and acidic residues" evidence="1">
    <location>
        <begin position="948"/>
        <end position="961"/>
    </location>
</feature>
<feature type="compositionally biased region" description="Polar residues" evidence="1">
    <location>
        <begin position="209"/>
        <end position="238"/>
    </location>
</feature>
<sequence length="1888" mass="206374">YRPQEDPPSVPKGKKPRLVIQLSKLTQEQVKKLQRKNLSTKEKNAESKQKTESEANSNVNHNKVFDSSSQIVRESPVRHRLSNLLDGSELSPDHDLAVVPTFCDENTFTTKIDFNENQLKPPKNQDSVKACLFNRDGIAADDNSAGLTQDEQCITVPCYPEVVTKTCLQVDETKSGSNSLAADGVFSTVKTITGVDQCHGQIQSSKYNTVASLSEQDSQPKSSVNDAATDVSSGNSDLPSHKVVPESEEAVPLSGEMKVDHEAAGDSGFSSGDNSIDYASGYNTLEVVNSLLSDLNEERNKRIELDERIISMETTNQKLVSECEKLKDMVNDLLHSSKVNAKTVSRGTQINMNISLHRGRAVDRATSPLRNRDPSPDLQLFSSSVGCQTNFEKVEHPKMVSSLSQTDEEVIPPKILVSIACQTELVLPVEARPQARAAPQSSYVSQRQEMARPNLQATAPLQHLNFSPSTQSSNVFHTAFIPSGQFYPLPPELQFQQASSFQVRQQGHSSAQVFGNRPRASVATSVQQTSTTGYQALPSLERQTVTTQGLAHPTLNALLSAYNTSAYNSSQQRHSVGHPVQTSAQRAQTSHQRTQFDGFAQASGRQLYSAPQQNNRTSSLQQVANPQGAVQSRVITEIEQRRVNQTQIQPPTVGNQTTRISGQPNAIALHHGNSQQLSSRLFSQPQNQGISEGRILRNTIRPIPHYQHGNASSNQSAVHGITMQQSVSQPLGLQTPMFTQADSARPQTCQSVNLNASMIQPVQRPISQARTVSAPLLHNTRNPVPVPQSQARNLSVPVNQTTVTTQHAAQLLPVQQSVQAQSSNTYNFTVRRLTQATAERNTQVPENDLRVQPSVQSQSLFDEIRRVYSELQQSLDDVTAKKQKAKNTEKANVTVAVPADVATQLTADYVTSAEELSSVRSEDPLISQGHKLDKAHTRTSGASAGLHIEGDVAPESRKARQENNPVLSKKDRHRNPAKTPSGALENTVQRLLAHQNSTLSKHHASPKTSSSSVSDLFDGIRPVESQPSETGTSGKNENQPGCESEGVCSGKSKADKVEVDSLDDNKETNKEELDCRVTSSDERQPISEITSLADERGKETGASLASEEVNEVVPISGAGVEGQRSSNSDSVFIAPSALPNRKSDVEKDKDDIYIQLMSPVIPHGFVSHRKDSDSDNVFVVPSSPVKTRNDSEKMKDDLYVNLMSPIIPVSPSPTAKRRSHISQHYCDESETTQRKSLGEEQDSNPSVQRIESADKVINDNPDQTEIGETDYTTSPGPQSTQIQQIVRNQEEDPELLTTGEEGTVDENRLIDAEIELPVAETQGGNTDTDKVKVAEGEIYEERRPTSETGQEFHVTFADKDMEVVRSVGGTADENHVVNSVDPHGQNYCSFVCNSVEEKHSEESRHKVGEGAEENAGANQGISDAHLAVGCVDACAENDSQLAPGLVAAKDSVESEDKAGEEMETDVIPDLSSPQNVVRMQDSLNIRCSQEEEMETGAKHTRRVNTQETIQSSGNVDPVGKNNFAPSNTVEEMEIDSIPELRSTQSGCGPDEEVETCVKHSGGVGTEKAQETTQNARNVDAVAEDNLVPSNAVEEIEKDATHELSSSQSVARREETWKPGCSHEEEVETSVMHSSNADSQKTQEPIENAANIDSVAEDNVALNNGLLTTTEGNSGMEESTVLSSSKCLTEDNSDGLNEQQFSGITKGISKQDHFYYRCHDSSAIKEVNSLLVEKLPNEMKNQPLESRQEPKQSLVNGIDITGILVSSNKNHDQNEKENAVKSDSSQQHLIDGSTLPIPRIAVRSVDNDLMIMWDLPDNDKISEIEYFELYSWSRGGQWRKISKVKALRLPMGCTLKNLAPGKMFRFRVRALSHGGVVGPFSEPSSFMSL</sequence>
<dbReference type="SUPFAM" id="SSF49265">
    <property type="entry name" value="Fibronectin type III"/>
    <property type="match status" value="1"/>
</dbReference>
<dbReference type="SMART" id="SM00060">
    <property type="entry name" value="FN3"/>
    <property type="match status" value="1"/>
</dbReference>
<comment type="caution">
    <text evidence="3">The sequence shown here is derived from an EMBL/GenBank/DDBJ whole genome shotgun (WGS) entry which is preliminary data.</text>
</comment>
<dbReference type="InterPro" id="IPR056565">
    <property type="entry name" value="Fn3_ATF7IP"/>
</dbReference>
<organism evidence="3 4">
    <name type="scientific">Porites evermanni</name>
    <dbReference type="NCBI Taxonomy" id="104178"/>
    <lineage>
        <taxon>Eukaryota</taxon>
        <taxon>Metazoa</taxon>
        <taxon>Cnidaria</taxon>
        <taxon>Anthozoa</taxon>
        <taxon>Hexacorallia</taxon>
        <taxon>Scleractinia</taxon>
        <taxon>Fungiina</taxon>
        <taxon>Poritidae</taxon>
        <taxon>Porites</taxon>
    </lineage>
</organism>
<dbReference type="CDD" id="cd00063">
    <property type="entry name" value="FN3"/>
    <property type="match status" value="1"/>
</dbReference>
<feature type="compositionally biased region" description="Basic and acidic residues" evidence="1">
    <location>
        <begin position="1225"/>
        <end position="1238"/>
    </location>
</feature>
<feature type="region of interest" description="Disordered" evidence="1">
    <location>
        <begin position="1492"/>
        <end position="1521"/>
    </location>
</feature>
<feature type="region of interest" description="Disordered" evidence="1">
    <location>
        <begin position="1"/>
        <end position="70"/>
    </location>
</feature>
<evidence type="ECO:0000259" key="2">
    <source>
        <dbReference type="PROSITE" id="PS50853"/>
    </source>
</evidence>
<keyword evidence="4" id="KW-1185">Reference proteome</keyword>
<evidence type="ECO:0000313" key="4">
    <source>
        <dbReference type="Proteomes" id="UP001159427"/>
    </source>
</evidence>
<feature type="region of interest" description="Disordered" evidence="1">
    <location>
        <begin position="916"/>
        <end position="1105"/>
    </location>
</feature>
<feature type="region of interest" description="Disordered" evidence="1">
    <location>
        <begin position="1210"/>
        <end position="1282"/>
    </location>
</feature>
<evidence type="ECO:0000313" key="3">
    <source>
        <dbReference type="EMBL" id="CAH3022069.1"/>
    </source>
</evidence>